<geneLocation type="plasmid" evidence="4 5">
    <name>unnamed5</name>
</geneLocation>
<dbReference type="EMBL" id="CP095066">
    <property type="protein sequence ID" value="UOQ69451.1"/>
    <property type="molecule type" value="Genomic_DNA"/>
</dbReference>
<dbReference type="Proteomes" id="UP000830401">
    <property type="component" value="Plasmid unnamed5"/>
</dbReference>
<evidence type="ECO:0000313" key="4">
    <source>
        <dbReference type="EMBL" id="UOQ69451.1"/>
    </source>
</evidence>
<dbReference type="SUPFAM" id="SSF55729">
    <property type="entry name" value="Acyl-CoA N-acyltransferases (Nat)"/>
    <property type="match status" value="1"/>
</dbReference>
<dbReference type="PANTHER" id="PTHR43877:SF2">
    <property type="entry name" value="AMINOALKYLPHOSPHONATE N-ACETYLTRANSFERASE-RELATED"/>
    <property type="match status" value="1"/>
</dbReference>
<dbReference type="Gene3D" id="3.40.630.30">
    <property type="match status" value="1"/>
</dbReference>
<dbReference type="PROSITE" id="PS51186">
    <property type="entry name" value="GNAT"/>
    <property type="match status" value="1"/>
</dbReference>
<keyword evidence="5" id="KW-1185">Reference proteome</keyword>
<organism evidence="4 5">
    <name type="scientific">Hymenobacter volaticus</name>
    <dbReference type="NCBI Taxonomy" id="2932254"/>
    <lineage>
        <taxon>Bacteria</taxon>
        <taxon>Pseudomonadati</taxon>
        <taxon>Bacteroidota</taxon>
        <taxon>Cytophagia</taxon>
        <taxon>Cytophagales</taxon>
        <taxon>Hymenobacteraceae</taxon>
        <taxon>Hymenobacter</taxon>
    </lineage>
</organism>
<evidence type="ECO:0000256" key="1">
    <source>
        <dbReference type="ARBA" id="ARBA00022679"/>
    </source>
</evidence>
<keyword evidence="4" id="KW-0614">Plasmid</keyword>
<dbReference type="CDD" id="cd04301">
    <property type="entry name" value="NAT_SF"/>
    <property type="match status" value="1"/>
</dbReference>
<keyword evidence="2" id="KW-0012">Acyltransferase</keyword>
<accession>A0ABY4GFA6</accession>
<reference evidence="4" key="1">
    <citation type="submission" date="2022-04" db="EMBL/GenBank/DDBJ databases">
        <title>Hymenobacter sp. isolated from the air.</title>
        <authorList>
            <person name="Won M."/>
            <person name="Lee C.-M."/>
            <person name="Woen H.-Y."/>
            <person name="Kwon S.-W."/>
        </authorList>
    </citation>
    <scope>NUCLEOTIDE SEQUENCE</scope>
    <source>
        <strain evidence="4">5420S-77</strain>
        <plasmid evidence="4">unnamed5</plasmid>
    </source>
</reference>
<dbReference type="Pfam" id="PF00583">
    <property type="entry name" value="Acetyltransf_1"/>
    <property type="match status" value="1"/>
</dbReference>
<sequence>MYSIQTATTDAQILACWSAMHHLRPKLVKETFVAQIRAMQQQSYELLYVLDDQQVVAVAGFRYLHQLFAGRVLYIDDLATLPAAQHQGYASGLLDYIHKQAQERHLDGVALDSGLDNEVAHRLYQHKGFMKVAFHFIQRA</sequence>
<dbReference type="InterPro" id="IPR050832">
    <property type="entry name" value="Bact_Acetyltransf"/>
</dbReference>
<proteinExistence type="predicted"/>
<keyword evidence="1" id="KW-0808">Transferase</keyword>
<evidence type="ECO:0000256" key="2">
    <source>
        <dbReference type="ARBA" id="ARBA00023315"/>
    </source>
</evidence>
<dbReference type="PANTHER" id="PTHR43877">
    <property type="entry name" value="AMINOALKYLPHOSPHONATE N-ACETYLTRANSFERASE-RELATED-RELATED"/>
    <property type="match status" value="1"/>
</dbReference>
<dbReference type="RefSeq" id="WP_245127219.1">
    <property type="nucleotide sequence ID" value="NZ_CP095066.1"/>
</dbReference>
<name>A0ABY4GFA6_9BACT</name>
<protein>
    <submittedName>
        <fullName evidence="4">GNAT family N-acetyltransferase</fullName>
    </submittedName>
</protein>
<dbReference type="InterPro" id="IPR016181">
    <property type="entry name" value="Acyl_CoA_acyltransferase"/>
</dbReference>
<evidence type="ECO:0000259" key="3">
    <source>
        <dbReference type="PROSITE" id="PS51186"/>
    </source>
</evidence>
<feature type="domain" description="N-acetyltransferase" evidence="3">
    <location>
        <begin position="2"/>
        <end position="140"/>
    </location>
</feature>
<dbReference type="InterPro" id="IPR000182">
    <property type="entry name" value="GNAT_dom"/>
</dbReference>
<evidence type="ECO:0000313" key="5">
    <source>
        <dbReference type="Proteomes" id="UP000830401"/>
    </source>
</evidence>
<gene>
    <name evidence="4" type="ORF">MUN86_28635</name>
</gene>